<evidence type="ECO:0000256" key="5">
    <source>
        <dbReference type="PROSITE-ProRule" id="PRU00192"/>
    </source>
</evidence>
<dbReference type="GO" id="GO:0046328">
    <property type="term" value="P:regulation of JNK cascade"/>
    <property type="evidence" value="ECO:0007669"/>
    <property type="project" value="InterPro"/>
</dbReference>
<reference evidence="9 10" key="1">
    <citation type="journal article" date="2018" name="Nat. Ecol. Evol.">
        <title>Genomic signatures of mitonuclear coevolution across populations of Tigriopus californicus.</title>
        <authorList>
            <person name="Barreto F.S."/>
            <person name="Watson E.T."/>
            <person name="Lima T.G."/>
            <person name="Willett C.S."/>
            <person name="Edmands S."/>
            <person name="Li W."/>
            <person name="Burton R.S."/>
        </authorList>
    </citation>
    <scope>NUCLEOTIDE SEQUENCE [LARGE SCALE GENOMIC DNA]</scope>
    <source>
        <strain evidence="9 10">San Diego</strain>
    </source>
</reference>
<keyword evidence="3 5" id="KW-0728">SH3 domain</keyword>
<dbReference type="SUPFAM" id="SSF50044">
    <property type="entry name" value="SH3-domain"/>
    <property type="match status" value="1"/>
</dbReference>
<feature type="compositionally biased region" description="Polar residues" evidence="6">
    <location>
        <begin position="205"/>
        <end position="227"/>
    </location>
</feature>
<dbReference type="Proteomes" id="UP000318571">
    <property type="component" value="Chromosome 3"/>
</dbReference>
<dbReference type="OMA" id="HRDEMEV"/>
<feature type="compositionally biased region" description="Basic and acidic residues" evidence="6">
    <location>
        <begin position="235"/>
        <end position="248"/>
    </location>
</feature>
<dbReference type="PROSITE" id="PS01179">
    <property type="entry name" value="PID"/>
    <property type="match status" value="1"/>
</dbReference>
<evidence type="ECO:0000256" key="3">
    <source>
        <dbReference type="ARBA" id="ARBA00022443"/>
    </source>
</evidence>
<feature type="region of interest" description="Disordered" evidence="6">
    <location>
        <begin position="138"/>
        <end position="273"/>
    </location>
</feature>
<feature type="domain" description="PID" evidence="7">
    <location>
        <begin position="570"/>
        <end position="605"/>
    </location>
</feature>
<evidence type="ECO:0000256" key="1">
    <source>
        <dbReference type="ARBA" id="ARBA00004496"/>
    </source>
</evidence>
<accession>A0A553P7F9</accession>
<dbReference type="STRING" id="6832.A0A553P7F9"/>
<evidence type="ECO:0000256" key="6">
    <source>
        <dbReference type="SAM" id="MobiDB-lite"/>
    </source>
</evidence>
<protein>
    <recommendedName>
        <fullName evidence="11">PID domain-containing protein</fullName>
    </recommendedName>
</protein>
<dbReference type="PANTHER" id="PTHR47437">
    <property type="entry name" value="JNK-INTERACTING PROTEIN 1-LIKE PROTEIN"/>
    <property type="match status" value="1"/>
</dbReference>
<feature type="compositionally biased region" description="Low complexity" evidence="6">
    <location>
        <begin position="168"/>
        <end position="177"/>
    </location>
</feature>
<keyword evidence="4" id="KW-0963">Cytoplasm</keyword>
<name>A0A553P7F9_TIGCA</name>
<dbReference type="GO" id="GO:0008432">
    <property type="term" value="F:JUN kinase binding"/>
    <property type="evidence" value="ECO:0007669"/>
    <property type="project" value="TreeGrafter"/>
</dbReference>
<comment type="subcellular location">
    <subcellularLocation>
        <location evidence="1">Cytoplasm</location>
    </subcellularLocation>
</comment>
<evidence type="ECO:0000259" key="8">
    <source>
        <dbReference type="PROSITE" id="PS50002"/>
    </source>
</evidence>
<proteinExistence type="inferred from homology"/>
<dbReference type="InterPro" id="IPR006020">
    <property type="entry name" value="PTB/PI_dom"/>
</dbReference>
<dbReference type="GO" id="GO:0005737">
    <property type="term" value="C:cytoplasm"/>
    <property type="evidence" value="ECO:0007669"/>
    <property type="project" value="UniProtKB-SubCell"/>
</dbReference>
<dbReference type="SMART" id="SM00462">
    <property type="entry name" value="PTB"/>
    <property type="match status" value="1"/>
</dbReference>
<dbReference type="GO" id="GO:0005078">
    <property type="term" value="F:MAP-kinase scaffold activity"/>
    <property type="evidence" value="ECO:0007669"/>
    <property type="project" value="TreeGrafter"/>
</dbReference>
<organism evidence="9 10">
    <name type="scientific">Tigriopus californicus</name>
    <name type="common">Marine copepod</name>
    <dbReference type="NCBI Taxonomy" id="6832"/>
    <lineage>
        <taxon>Eukaryota</taxon>
        <taxon>Metazoa</taxon>
        <taxon>Ecdysozoa</taxon>
        <taxon>Arthropoda</taxon>
        <taxon>Crustacea</taxon>
        <taxon>Multicrustacea</taxon>
        <taxon>Hexanauplia</taxon>
        <taxon>Copepoda</taxon>
        <taxon>Harpacticoida</taxon>
        <taxon>Harpacticidae</taxon>
        <taxon>Tigriopus</taxon>
    </lineage>
</organism>
<dbReference type="InterPro" id="IPR011993">
    <property type="entry name" value="PH-like_dom_sf"/>
</dbReference>
<feature type="compositionally biased region" description="Low complexity" evidence="6">
    <location>
        <begin position="185"/>
        <end position="204"/>
    </location>
</feature>
<evidence type="ECO:0000256" key="2">
    <source>
        <dbReference type="ARBA" id="ARBA00009866"/>
    </source>
</evidence>
<evidence type="ECO:0000256" key="4">
    <source>
        <dbReference type="ARBA" id="ARBA00022490"/>
    </source>
</evidence>
<dbReference type="Pfam" id="PF00640">
    <property type="entry name" value="PID"/>
    <property type="match status" value="1"/>
</dbReference>
<dbReference type="Gene3D" id="2.30.29.30">
    <property type="entry name" value="Pleckstrin-homology domain (PH domain)/Phosphotyrosine-binding domain (PTB)"/>
    <property type="match status" value="1"/>
</dbReference>
<dbReference type="GO" id="GO:0007254">
    <property type="term" value="P:JNK cascade"/>
    <property type="evidence" value="ECO:0007669"/>
    <property type="project" value="TreeGrafter"/>
</dbReference>
<dbReference type="AlphaFoldDB" id="A0A553P7F9"/>
<comment type="caution">
    <text evidence="9">The sequence shown here is derived from an EMBL/GenBank/DDBJ whole genome shotgun (WGS) entry which is preliminary data.</text>
</comment>
<dbReference type="FunFam" id="2.30.30.40:FF:000032">
    <property type="entry name" value="Putative C-Jun-amino-terminal kinase-interacting protein 2"/>
    <property type="match status" value="1"/>
</dbReference>
<dbReference type="CDD" id="cd11801">
    <property type="entry name" value="SH3_JIP1_like"/>
    <property type="match status" value="1"/>
</dbReference>
<dbReference type="InterPro" id="IPR036028">
    <property type="entry name" value="SH3-like_dom_sf"/>
</dbReference>
<dbReference type="PANTHER" id="PTHR47437:SF4">
    <property type="entry name" value="JNK-INTERACTING PROTEIN 1-LIKE PROTEIN"/>
    <property type="match status" value="1"/>
</dbReference>
<dbReference type="EMBL" id="VCGU01000007">
    <property type="protein sequence ID" value="TRY73619.1"/>
    <property type="molecule type" value="Genomic_DNA"/>
</dbReference>
<evidence type="ECO:0008006" key="11">
    <source>
        <dbReference type="Google" id="ProtNLM"/>
    </source>
</evidence>
<dbReference type="PROSITE" id="PS50002">
    <property type="entry name" value="SH3"/>
    <property type="match status" value="1"/>
</dbReference>
<dbReference type="CDD" id="cd01212">
    <property type="entry name" value="PTB_JIP"/>
    <property type="match status" value="1"/>
</dbReference>
<gene>
    <name evidence="9" type="ORF">TCAL_09912</name>
</gene>
<comment type="similarity">
    <text evidence="2">Belongs to the JIP scaffold family.</text>
</comment>
<dbReference type="SUPFAM" id="SSF50729">
    <property type="entry name" value="PH domain-like"/>
    <property type="match status" value="1"/>
</dbReference>
<sequence>MGDREFEELLVNSAHRQYEPRIIPSHLNTSPRNYQLVHAITPLEENKSFLEKVQLGEVLCGIPEEDRLYPSFTNHNPPPASTYSQLQHSIETRFQNLPPRHIWSSSEDEEDEDEDELEECVLEACRKPTIRWSDRCSTQELKTTKIGGSHSETQSKNALVKTTPLWSNNVNNNNTNSRNDDNNHSHNNVKIASGNTTNTNASSSKKPVSNSIRPQGQQSSSCNNETFQRSRRRRQLPEVPKDKKRDDELGMLDSGEDGPAYDSGNSTSHSPDEHQLMQRSLLLNNSFTTTLEGAMKSGSSTIKSTSETFLSQTLVCQVSTAFEPSTSDCHSEAFLMIVIVVKHHQQQHTDYDPASLTSPQCDGFEMGGRQLPRVPIQYPPTRRVTPLFILPKKLELLDPTHRGLHRFIPRHYDEVEIDIGDPVYVQKEAEDLWCEGANLRSGKIGIFPLAHVVDVEYNDFDPNGVNSERKERYLLEYIGSVESHLYKGNAVLCQAVKKIVGAKVAPKKHACVIEISDKGIKMIDKSRLNLSRHPNQDYFYSLKNVTFCGFHPSNSQYLGFVTKHPKLPKYACHVFVGEGSTQHVAEACGRAFNRFYQKFIETAYPVEDIYLE</sequence>
<feature type="domain" description="SH3" evidence="8">
    <location>
        <begin position="396"/>
        <end position="457"/>
    </location>
</feature>
<dbReference type="InterPro" id="IPR001452">
    <property type="entry name" value="SH3_domain"/>
</dbReference>
<evidence type="ECO:0000313" key="10">
    <source>
        <dbReference type="Proteomes" id="UP000318571"/>
    </source>
</evidence>
<dbReference type="Gene3D" id="2.30.30.40">
    <property type="entry name" value="SH3 Domains"/>
    <property type="match status" value="1"/>
</dbReference>
<keyword evidence="10" id="KW-1185">Reference proteome</keyword>
<evidence type="ECO:0000313" key="9">
    <source>
        <dbReference type="EMBL" id="TRY73619.1"/>
    </source>
</evidence>
<dbReference type="InterPro" id="IPR047178">
    <property type="entry name" value="JIP1_scaffold"/>
</dbReference>
<evidence type="ECO:0000259" key="7">
    <source>
        <dbReference type="PROSITE" id="PS01179"/>
    </source>
</evidence>
<dbReference type="SMART" id="SM00326">
    <property type="entry name" value="SH3"/>
    <property type="match status" value="1"/>
</dbReference>